<dbReference type="Gene3D" id="1.10.260.40">
    <property type="entry name" value="lambda repressor-like DNA-binding domains"/>
    <property type="match status" value="1"/>
</dbReference>
<dbReference type="Pfam" id="PF01381">
    <property type="entry name" value="HTH_3"/>
    <property type="match status" value="1"/>
</dbReference>
<organism evidence="2 3">
    <name type="scientific">Pseudomonas savastanoi pv. glycinea</name>
    <name type="common">Pseudomonas syringae pv. glycinea</name>
    <dbReference type="NCBI Taxonomy" id="318"/>
    <lineage>
        <taxon>Bacteria</taxon>
        <taxon>Pseudomonadati</taxon>
        <taxon>Pseudomonadota</taxon>
        <taxon>Gammaproteobacteria</taxon>
        <taxon>Pseudomonadales</taxon>
        <taxon>Pseudomonadaceae</taxon>
        <taxon>Pseudomonas</taxon>
    </lineage>
</organism>
<evidence type="ECO:0000313" key="3">
    <source>
        <dbReference type="Proteomes" id="UP000273536"/>
    </source>
</evidence>
<dbReference type="EMBL" id="RBPS01000260">
    <property type="protein sequence ID" value="RMO34074.1"/>
    <property type="molecule type" value="Genomic_DNA"/>
</dbReference>
<dbReference type="InterPro" id="IPR010982">
    <property type="entry name" value="Lambda_DNA-bd_dom_sf"/>
</dbReference>
<accession>A0A3M3IG63</accession>
<gene>
    <name evidence="2" type="ORF">ALQ42_01976</name>
</gene>
<dbReference type="RefSeq" id="WP_004665121.1">
    <property type="nucleotide sequence ID" value="NZ_LGLL01000119.1"/>
</dbReference>
<dbReference type="SMART" id="SM00530">
    <property type="entry name" value="HTH_XRE"/>
    <property type="match status" value="1"/>
</dbReference>
<name>A0A3M3IG63_PSESG</name>
<protein>
    <submittedName>
        <fullName evidence="2">Helix-turn-helix domain-containing protein</fullName>
    </submittedName>
</protein>
<dbReference type="SUPFAM" id="SSF47413">
    <property type="entry name" value="lambda repressor-like DNA-binding domains"/>
    <property type="match status" value="1"/>
</dbReference>
<proteinExistence type="predicted"/>
<dbReference type="AlphaFoldDB" id="A0A3M3IG63"/>
<dbReference type="GO" id="GO:0003677">
    <property type="term" value="F:DNA binding"/>
    <property type="evidence" value="ECO:0007669"/>
    <property type="project" value="InterPro"/>
</dbReference>
<dbReference type="PROSITE" id="PS50943">
    <property type="entry name" value="HTH_CROC1"/>
    <property type="match status" value="1"/>
</dbReference>
<dbReference type="CDD" id="cd00093">
    <property type="entry name" value="HTH_XRE"/>
    <property type="match status" value="1"/>
</dbReference>
<evidence type="ECO:0000259" key="1">
    <source>
        <dbReference type="PROSITE" id="PS50943"/>
    </source>
</evidence>
<evidence type="ECO:0000313" key="2">
    <source>
        <dbReference type="EMBL" id="RMO34074.1"/>
    </source>
</evidence>
<dbReference type="Proteomes" id="UP000273536">
    <property type="component" value="Unassembled WGS sequence"/>
</dbReference>
<comment type="caution">
    <text evidence="2">The sequence shown here is derived from an EMBL/GenBank/DDBJ whole genome shotgun (WGS) entry which is preliminary data.</text>
</comment>
<feature type="domain" description="HTH cro/C1-type" evidence="1">
    <location>
        <begin position="11"/>
        <end position="63"/>
    </location>
</feature>
<dbReference type="InterPro" id="IPR001387">
    <property type="entry name" value="Cro/C1-type_HTH"/>
</dbReference>
<reference evidence="2 3" key="1">
    <citation type="submission" date="2018-08" db="EMBL/GenBank/DDBJ databases">
        <title>Recombination of ecologically and evolutionarily significant loci maintains genetic cohesion in the Pseudomonas syringae species complex.</title>
        <authorList>
            <person name="Dillon M."/>
            <person name="Thakur S."/>
            <person name="Almeida R.N.D."/>
            <person name="Weir B.S."/>
            <person name="Guttman D.S."/>
        </authorList>
    </citation>
    <scope>NUCLEOTIDE SEQUENCE [LARGE SCALE GENOMIC DNA]</scope>
    <source>
        <strain evidence="2 3">ICMP 6372</strain>
    </source>
</reference>
<sequence>MSLKTAFAAVLKAMRNSRGLTQKHLSDASSRTYLSKLERAQSSLTLDKLQALSQTLELSPLTLVAITVATESRAPLRDILNRLETELVDLRRSGVLKDLGIDFDVVTKAPRAATRVQPDKTTMSTSLQAELLFSD</sequence>